<reference evidence="7 8" key="1">
    <citation type="submission" date="2023-07" db="EMBL/GenBank/DDBJ databases">
        <authorList>
            <person name="Girao M."/>
            <person name="Carvalho M.F."/>
        </authorList>
    </citation>
    <scope>NUCLEOTIDE SEQUENCE [LARGE SCALE GENOMIC DNA]</scope>
    <source>
        <strain evidence="7 8">YIM65754</strain>
    </source>
</reference>
<feature type="transmembrane region" description="Helical" evidence="6">
    <location>
        <begin position="363"/>
        <end position="384"/>
    </location>
</feature>
<dbReference type="Proteomes" id="UP001336020">
    <property type="component" value="Unassembled WGS sequence"/>
</dbReference>
<feature type="transmembrane region" description="Helical" evidence="6">
    <location>
        <begin position="200"/>
        <end position="224"/>
    </location>
</feature>
<feature type="transmembrane region" description="Helical" evidence="6">
    <location>
        <begin position="57"/>
        <end position="79"/>
    </location>
</feature>
<feature type="transmembrane region" description="Helical" evidence="6">
    <location>
        <begin position="236"/>
        <end position="256"/>
    </location>
</feature>
<gene>
    <name evidence="7" type="ORF">Q7514_21030</name>
</gene>
<evidence type="ECO:0000256" key="2">
    <source>
        <dbReference type="ARBA" id="ARBA00022475"/>
    </source>
</evidence>
<protein>
    <submittedName>
        <fullName evidence="7">APC family permease</fullName>
    </submittedName>
</protein>
<evidence type="ECO:0000256" key="6">
    <source>
        <dbReference type="SAM" id="Phobius"/>
    </source>
</evidence>
<feature type="transmembrane region" description="Helical" evidence="6">
    <location>
        <begin position="130"/>
        <end position="151"/>
    </location>
</feature>
<feature type="transmembrane region" description="Helical" evidence="6">
    <location>
        <begin position="425"/>
        <end position="443"/>
    </location>
</feature>
<evidence type="ECO:0000256" key="3">
    <source>
        <dbReference type="ARBA" id="ARBA00022692"/>
    </source>
</evidence>
<name>A0ABU7LEN6_9NOCA</name>
<dbReference type="EMBL" id="JAUTXY010000010">
    <property type="protein sequence ID" value="MEE2060011.1"/>
    <property type="molecule type" value="Genomic_DNA"/>
</dbReference>
<evidence type="ECO:0000313" key="8">
    <source>
        <dbReference type="Proteomes" id="UP001336020"/>
    </source>
</evidence>
<dbReference type="Pfam" id="PF13520">
    <property type="entry name" value="AA_permease_2"/>
    <property type="match status" value="1"/>
</dbReference>
<comment type="caution">
    <text evidence="7">The sequence shown here is derived from an EMBL/GenBank/DDBJ whole genome shotgun (WGS) entry which is preliminary data.</text>
</comment>
<keyword evidence="3 6" id="KW-0812">Transmembrane</keyword>
<evidence type="ECO:0000313" key="7">
    <source>
        <dbReference type="EMBL" id="MEE2060011.1"/>
    </source>
</evidence>
<feature type="transmembrane region" description="Helical" evidence="6">
    <location>
        <begin position="171"/>
        <end position="193"/>
    </location>
</feature>
<dbReference type="PANTHER" id="PTHR42770">
    <property type="entry name" value="AMINO ACID TRANSPORTER-RELATED"/>
    <property type="match status" value="1"/>
</dbReference>
<keyword evidence="4 6" id="KW-1133">Transmembrane helix</keyword>
<dbReference type="RefSeq" id="WP_330135192.1">
    <property type="nucleotide sequence ID" value="NZ_JAUTXY010000010.1"/>
</dbReference>
<feature type="transmembrane region" description="Helical" evidence="6">
    <location>
        <begin position="307"/>
        <end position="331"/>
    </location>
</feature>
<feature type="transmembrane region" description="Helical" evidence="6">
    <location>
        <begin position="268"/>
        <end position="287"/>
    </location>
</feature>
<keyword evidence="8" id="KW-1185">Reference proteome</keyword>
<dbReference type="InterPro" id="IPR050367">
    <property type="entry name" value="APC_superfamily"/>
</dbReference>
<proteinExistence type="predicted"/>
<feature type="transmembrane region" description="Helical" evidence="6">
    <location>
        <begin position="449"/>
        <end position="470"/>
    </location>
</feature>
<dbReference type="PANTHER" id="PTHR42770:SF16">
    <property type="entry name" value="AMINO ACID PERMEASE"/>
    <property type="match status" value="1"/>
</dbReference>
<comment type="subcellular location">
    <subcellularLocation>
        <location evidence="1">Cell membrane</location>
        <topology evidence="1">Multi-pass membrane protein</topology>
    </subcellularLocation>
</comment>
<evidence type="ECO:0000256" key="5">
    <source>
        <dbReference type="ARBA" id="ARBA00023136"/>
    </source>
</evidence>
<accession>A0ABU7LEN6</accession>
<dbReference type="Gene3D" id="1.20.1740.10">
    <property type="entry name" value="Amino acid/polyamine transporter I"/>
    <property type="match status" value="1"/>
</dbReference>
<keyword evidence="5 6" id="KW-0472">Membrane</keyword>
<evidence type="ECO:0000256" key="1">
    <source>
        <dbReference type="ARBA" id="ARBA00004651"/>
    </source>
</evidence>
<feature type="transmembrane region" description="Helical" evidence="6">
    <location>
        <begin position="85"/>
        <end position="109"/>
    </location>
</feature>
<dbReference type="InterPro" id="IPR002293">
    <property type="entry name" value="AA/rel_permease1"/>
</dbReference>
<sequence length="520" mass="53041">MEERRRVSSGRRGGRGSWIGGALGAAISESRNSEPVTAPVYSPLRGLGRRRLSQVDLVGQSLSTVAPATGMIFIASWIIGAQPGVGGLAAILGTTACVVAVAYCVTQFTRRLAAAGSLYSFAFHGLPRRATLTVGAALLLGYLGISISVLANSAESVLGVATALGASWSGSHLPLITAAIVTAVVAVIAVSGVRVATRAILVVEICSLVLICVLMVTGSGTTVVSGTASMSASLPFLALVVVFGMAGFESAAFFGAEARRPLTTVSRAVLVTPVVCGSLFVFAGWAASTGRADVVVAAYFDGTASGASPAMVVAVQIGVSFSWFASTLGCAQAGSRLLLAMGIEGTAPRALSRVHARRRTPSVAVAWFTVLSFVGAAVYLQLFVADSGLYDGFVEVAIVIAYTLFAVSCLRFLRRIGEDAPWTTAVALAVASTGAGLLGYLVVDGAVRGQWGIPIAVLVVAASGGVWVAVLERLRPGSLATMGAFDSVETADLLPGSGVLVLDDVGRPQLVSAHPRPEAS</sequence>
<evidence type="ECO:0000256" key="4">
    <source>
        <dbReference type="ARBA" id="ARBA00022989"/>
    </source>
</evidence>
<keyword evidence="2" id="KW-1003">Cell membrane</keyword>
<organism evidence="7 8">
    <name type="scientific">Rhodococcus artemisiae</name>
    <dbReference type="NCBI Taxonomy" id="714159"/>
    <lineage>
        <taxon>Bacteria</taxon>
        <taxon>Bacillati</taxon>
        <taxon>Actinomycetota</taxon>
        <taxon>Actinomycetes</taxon>
        <taxon>Mycobacteriales</taxon>
        <taxon>Nocardiaceae</taxon>
        <taxon>Rhodococcus</taxon>
    </lineage>
</organism>
<feature type="transmembrane region" description="Helical" evidence="6">
    <location>
        <begin position="396"/>
        <end position="413"/>
    </location>
</feature>